<feature type="region of interest" description="Disordered" evidence="1">
    <location>
        <begin position="34"/>
        <end position="84"/>
    </location>
</feature>
<organism evidence="2 3">
    <name type="scientific">Zea mays</name>
    <name type="common">Maize</name>
    <dbReference type="NCBI Taxonomy" id="4577"/>
    <lineage>
        <taxon>Eukaryota</taxon>
        <taxon>Viridiplantae</taxon>
        <taxon>Streptophyta</taxon>
        <taxon>Embryophyta</taxon>
        <taxon>Tracheophyta</taxon>
        <taxon>Spermatophyta</taxon>
        <taxon>Magnoliopsida</taxon>
        <taxon>Liliopsida</taxon>
        <taxon>Poales</taxon>
        <taxon>Poaceae</taxon>
        <taxon>PACMAD clade</taxon>
        <taxon>Panicoideae</taxon>
        <taxon>Andropogonodae</taxon>
        <taxon>Andropogoneae</taxon>
        <taxon>Tripsacinae</taxon>
        <taxon>Zea</taxon>
    </lineage>
</organism>
<dbReference type="AlphaFoldDB" id="A0A3L6DTP4"/>
<name>A0A3L6DTP4_MAIZE</name>
<comment type="caution">
    <text evidence="2">The sequence shown here is derived from an EMBL/GenBank/DDBJ whole genome shotgun (WGS) entry which is preliminary data.</text>
</comment>
<feature type="compositionally biased region" description="Polar residues" evidence="1">
    <location>
        <begin position="35"/>
        <end position="61"/>
    </location>
</feature>
<sequence>MASFRDPHPGAPEGDHAVVSVWPGFAASTVAAATGQLNSSTRPLRCTTRTTSRAPQGTMQARQHRKLLPMTVSSSSSVVDVGAP</sequence>
<accession>A0A3L6DTP4</accession>
<protein>
    <submittedName>
        <fullName evidence="2">Uncharacterized protein</fullName>
    </submittedName>
</protein>
<feature type="compositionally biased region" description="Low complexity" evidence="1">
    <location>
        <begin position="72"/>
        <end position="84"/>
    </location>
</feature>
<gene>
    <name evidence="2" type="ORF">Zm00014a_020867</name>
</gene>
<dbReference type="EMBL" id="NCVQ01000009">
    <property type="protein sequence ID" value="PWZ11975.1"/>
    <property type="molecule type" value="Genomic_DNA"/>
</dbReference>
<evidence type="ECO:0000256" key="1">
    <source>
        <dbReference type="SAM" id="MobiDB-lite"/>
    </source>
</evidence>
<evidence type="ECO:0000313" key="2">
    <source>
        <dbReference type="EMBL" id="PWZ11975.1"/>
    </source>
</evidence>
<proteinExistence type="predicted"/>
<dbReference type="Proteomes" id="UP000251960">
    <property type="component" value="Chromosome 8"/>
</dbReference>
<reference evidence="2 3" key="1">
    <citation type="journal article" date="2018" name="Nat. Genet.">
        <title>Extensive intraspecific gene order and gene structural variations between Mo17 and other maize genomes.</title>
        <authorList>
            <person name="Sun S."/>
            <person name="Zhou Y."/>
            <person name="Chen J."/>
            <person name="Shi J."/>
            <person name="Zhao H."/>
            <person name="Zhao H."/>
            <person name="Song W."/>
            <person name="Zhang M."/>
            <person name="Cui Y."/>
            <person name="Dong X."/>
            <person name="Liu H."/>
            <person name="Ma X."/>
            <person name="Jiao Y."/>
            <person name="Wang B."/>
            <person name="Wei X."/>
            <person name="Stein J.C."/>
            <person name="Glaubitz J.C."/>
            <person name="Lu F."/>
            <person name="Yu G."/>
            <person name="Liang C."/>
            <person name="Fengler K."/>
            <person name="Li B."/>
            <person name="Rafalski A."/>
            <person name="Schnable P.S."/>
            <person name="Ware D.H."/>
            <person name="Buckler E.S."/>
            <person name="Lai J."/>
        </authorList>
    </citation>
    <scope>NUCLEOTIDE SEQUENCE [LARGE SCALE GENOMIC DNA]</scope>
    <source>
        <strain evidence="3">cv. Missouri 17</strain>
        <tissue evidence="2">Seedling</tissue>
    </source>
</reference>
<evidence type="ECO:0000313" key="3">
    <source>
        <dbReference type="Proteomes" id="UP000251960"/>
    </source>
</evidence>